<evidence type="ECO:0000256" key="1">
    <source>
        <dbReference type="SAM" id="MobiDB-lite"/>
    </source>
</evidence>
<evidence type="ECO:0000313" key="3">
    <source>
        <dbReference type="EMBL" id="CEM27053.1"/>
    </source>
</evidence>
<protein>
    <recommendedName>
        <fullName evidence="5">DEK C-terminal domain-containing protein</fullName>
    </recommendedName>
</protein>
<sequence>MRKQKQKRGSLLLASLSWALPACTPPSLCEVQAGERAIHNPKANDGGGLWDNELLSELIFFDEETGKGVWAAAAEVIHMAGEEPAAAAAAAAAGGGGIPKVGGTQTPSDGGEGDRAEGRRKTKGRGEEPGAAAAAAAAGGGGIPASIPSEIPKPLCDVLRRYNLTDMIMTPDIVTYISPMTISDLEDFIDGNLDASLDPEIRKEIARALNVALQQSHPQHNNDIASGPSTDSLTDQQPGPSPSAAPSSGTNSPRGRKGSSGEVDEPSPQADEDFQEPKAAGKKSPTGTGAGSGEMVDSVSKGTTPVGANTNREASSRLKSILSVGKEEQPASVGEKEGKPGGNVYGMDRRDCDSDQDGNKLAVGESSWVASVKKTKDEQDKSEKVLRALKEILNDLTIENFDQLYQRVADVMQRYHLSNTLISPDTLTYVSSLTISDLEEFINSNVATPVAAWKSEIARAPHDALEQTHQQDNNDIPSPLLLFRTDLGLWSAVTIG</sequence>
<organism evidence="3 4">
    <name type="scientific">Vitrella brassicaformis (strain CCMP3155)</name>
    <dbReference type="NCBI Taxonomy" id="1169540"/>
    <lineage>
        <taxon>Eukaryota</taxon>
        <taxon>Sar</taxon>
        <taxon>Alveolata</taxon>
        <taxon>Colpodellida</taxon>
        <taxon>Vitrellaceae</taxon>
        <taxon>Vitrella</taxon>
    </lineage>
</organism>
<feature type="compositionally biased region" description="Basic and acidic residues" evidence="1">
    <location>
        <begin position="112"/>
        <end position="128"/>
    </location>
</feature>
<feature type="chain" id="PRO_5005189820" description="DEK C-terminal domain-containing protein" evidence="2">
    <location>
        <begin position="30"/>
        <end position="496"/>
    </location>
</feature>
<feature type="region of interest" description="Disordered" evidence="1">
    <location>
        <begin position="214"/>
        <end position="344"/>
    </location>
</feature>
<keyword evidence="4" id="KW-1185">Reference proteome</keyword>
<proteinExistence type="predicted"/>
<feature type="compositionally biased region" description="Polar residues" evidence="1">
    <location>
        <begin position="214"/>
        <end position="237"/>
    </location>
</feature>
<evidence type="ECO:0000256" key="2">
    <source>
        <dbReference type="SAM" id="SignalP"/>
    </source>
</evidence>
<name>A0A0G4GCQ2_VITBC</name>
<feature type="region of interest" description="Disordered" evidence="1">
    <location>
        <begin position="91"/>
        <end position="129"/>
    </location>
</feature>
<feature type="compositionally biased region" description="Acidic residues" evidence="1">
    <location>
        <begin position="262"/>
        <end position="274"/>
    </location>
</feature>
<dbReference type="VEuPathDB" id="CryptoDB:Vbra_17424"/>
<feature type="compositionally biased region" description="Polar residues" evidence="1">
    <location>
        <begin position="300"/>
        <end position="313"/>
    </location>
</feature>
<accession>A0A0G4GCQ2</accession>
<dbReference type="InParanoid" id="A0A0G4GCQ2"/>
<keyword evidence="2" id="KW-0732">Signal</keyword>
<reference evidence="3 4" key="1">
    <citation type="submission" date="2014-11" db="EMBL/GenBank/DDBJ databases">
        <authorList>
            <person name="Zhu J."/>
            <person name="Qi W."/>
            <person name="Song R."/>
        </authorList>
    </citation>
    <scope>NUCLEOTIDE SEQUENCE [LARGE SCALE GENOMIC DNA]</scope>
</reference>
<feature type="compositionally biased region" description="Basic and acidic residues" evidence="1">
    <location>
        <begin position="325"/>
        <end position="339"/>
    </location>
</feature>
<dbReference type="AlphaFoldDB" id="A0A0G4GCQ2"/>
<evidence type="ECO:0000313" key="4">
    <source>
        <dbReference type="Proteomes" id="UP000041254"/>
    </source>
</evidence>
<evidence type="ECO:0008006" key="5">
    <source>
        <dbReference type="Google" id="ProtNLM"/>
    </source>
</evidence>
<dbReference type="Proteomes" id="UP000041254">
    <property type="component" value="Unassembled WGS sequence"/>
</dbReference>
<dbReference type="EMBL" id="CDMY01000625">
    <property type="protein sequence ID" value="CEM27053.1"/>
    <property type="molecule type" value="Genomic_DNA"/>
</dbReference>
<gene>
    <name evidence="3" type="ORF">Vbra_17424</name>
</gene>
<feature type="signal peptide" evidence="2">
    <location>
        <begin position="1"/>
        <end position="29"/>
    </location>
</feature>